<reference evidence="5" key="1">
    <citation type="submission" date="2011-04" db="EMBL/GenBank/DDBJ databases">
        <title>The complete genome of Thermodesulfatator indicus DSM 15286.</title>
        <authorList>
            <person name="Lucas S."/>
            <person name="Copeland A."/>
            <person name="Lapidus A."/>
            <person name="Bruce D."/>
            <person name="Goodwin L."/>
            <person name="Pitluck S."/>
            <person name="Peters L."/>
            <person name="Kyrpides N."/>
            <person name="Mavromatis K."/>
            <person name="Pagani I."/>
            <person name="Ivanova N."/>
            <person name="Saunders L."/>
            <person name="Detter J.C."/>
            <person name="Tapia R."/>
            <person name="Han C."/>
            <person name="Land M."/>
            <person name="Hauser L."/>
            <person name="Markowitz V."/>
            <person name="Cheng J.-F."/>
            <person name="Hugenholtz P."/>
            <person name="Woyke T."/>
            <person name="Wu D."/>
            <person name="Spring S."/>
            <person name="Schroeder M."/>
            <person name="Brambilla E."/>
            <person name="Klenk H.-P."/>
            <person name="Eisen J.A."/>
        </authorList>
    </citation>
    <scope>NUCLEOTIDE SEQUENCE [LARGE SCALE GENOMIC DNA]</scope>
    <source>
        <strain evidence="5">DSM 15286 / JCM 11887 / CIR29812</strain>
    </source>
</reference>
<evidence type="ECO:0000256" key="2">
    <source>
        <dbReference type="ARBA" id="ARBA00023180"/>
    </source>
</evidence>
<dbReference type="eggNOG" id="COG0457">
    <property type="taxonomic scope" value="Bacteria"/>
</dbReference>
<reference evidence="4 5" key="2">
    <citation type="journal article" date="2012" name="Stand. Genomic Sci.">
        <title>Complete genome sequence of the thermophilic sulfate-reducing ocean bacterium Thermodesulfatator indicus type strain (CIR29812(T)).</title>
        <authorList>
            <person name="Anderson I."/>
            <person name="Saunders E."/>
            <person name="Lapidus A."/>
            <person name="Nolan M."/>
            <person name="Lucas S."/>
            <person name="Tice H."/>
            <person name="Del Rio T.G."/>
            <person name="Cheng J.F."/>
            <person name="Han C."/>
            <person name="Tapia R."/>
            <person name="Goodwin L.A."/>
            <person name="Pitluck S."/>
            <person name="Liolios K."/>
            <person name="Mavromatis K."/>
            <person name="Pagani I."/>
            <person name="Ivanova N."/>
            <person name="Mikhailova N."/>
            <person name="Pati A."/>
            <person name="Chen A."/>
            <person name="Palaniappan K."/>
            <person name="Land M."/>
            <person name="Hauser L."/>
            <person name="Jeffries C.D."/>
            <person name="Chang Y.J."/>
            <person name="Brambilla E.M."/>
            <person name="Rohde M."/>
            <person name="Spring S."/>
            <person name="Goker M."/>
            <person name="Detter J.C."/>
            <person name="Woyke T."/>
            <person name="Bristow J."/>
            <person name="Eisen J.A."/>
            <person name="Markowitz V."/>
            <person name="Hugenholtz P."/>
            <person name="Kyrpides N.C."/>
            <person name="Klenk H.P."/>
        </authorList>
    </citation>
    <scope>NUCLEOTIDE SEQUENCE [LARGE SCALE GENOMIC DNA]</scope>
    <source>
        <strain evidence="5">DSM 15286 / JCM 11887 / CIR29812</strain>
    </source>
</reference>
<name>F8AC58_THEID</name>
<organism evidence="4 5">
    <name type="scientific">Thermodesulfatator indicus (strain DSM 15286 / JCM 11887 / CIR29812)</name>
    <dbReference type="NCBI Taxonomy" id="667014"/>
    <lineage>
        <taxon>Bacteria</taxon>
        <taxon>Pseudomonadati</taxon>
        <taxon>Thermodesulfobacteriota</taxon>
        <taxon>Thermodesulfobacteria</taxon>
        <taxon>Thermodesulfobacteriales</taxon>
        <taxon>Thermodesulfatatoraceae</taxon>
        <taxon>Thermodesulfatator</taxon>
    </lineage>
</organism>
<dbReference type="KEGG" id="tid:Thein_0733"/>
<keyword evidence="5" id="KW-1185">Reference proteome</keyword>
<keyword evidence="1" id="KW-0808">Transferase</keyword>
<dbReference type="PANTHER" id="PTHR10605:SF56">
    <property type="entry name" value="BIFUNCTIONAL HEPARAN SULFATE N-DEACETYLASE_N-SULFOTRANSFERASE"/>
    <property type="match status" value="1"/>
</dbReference>
<dbReference type="GO" id="GO:0008146">
    <property type="term" value="F:sulfotransferase activity"/>
    <property type="evidence" value="ECO:0007669"/>
    <property type="project" value="InterPro"/>
</dbReference>
<dbReference type="Proteomes" id="UP000006793">
    <property type="component" value="Chromosome"/>
</dbReference>
<dbReference type="SUPFAM" id="SSF52540">
    <property type="entry name" value="P-loop containing nucleoside triphosphate hydrolases"/>
    <property type="match status" value="1"/>
</dbReference>
<sequence length="280" mass="33702">MLPNFIIAGAAKSGSSTLYFYLGRHPEILMSKEKEPAYFTKYWGKKDLKWYESQFDHWNGEKAIGEATVEYMVDEHASERIYKVITNVKLIFIMRNPVDRAWSHYWHRVKMGEETRSFEDVIRSVKDGNLNEYIVRYGMYATHIRRFLKFFPKTQMKFIILEEFSKEPSKFFGEIFRFLGVDDSFNIEYVEKKNAAKIYKFKWLNLLWAKIRTMDRLKENLPKVIYRPLRKGFRFIDNLNKKPFILPKMSVKDRYFLKNVFQEEINSLEIIIGKSLELWK</sequence>
<dbReference type="InterPro" id="IPR027417">
    <property type="entry name" value="P-loop_NTPase"/>
</dbReference>
<evidence type="ECO:0000259" key="3">
    <source>
        <dbReference type="Pfam" id="PF00685"/>
    </source>
</evidence>
<dbReference type="HOGENOM" id="CLU_017703_1_1_0"/>
<evidence type="ECO:0000256" key="1">
    <source>
        <dbReference type="ARBA" id="ARBA00022679"/>
    </source>
</evidence>
<evidence type="ECO:0000313" key="5">
    <source>
        <dbReference type="Proteomes" id="UP000006793"/>
    </source>
</evidence>
<feature type="domain" description="Sulfotransferase" evidence="3">
    <location>
        <begin position="3"/>
        <end position="182"/>
    </location>
</feature>
<protein>
    <submittedName>
        <fullName evidence="4">Sulfotransferase</fullName>
    </submittedName>
</protein>
<dbReference type="InParanoid" id="F8AC58"/>
<dbReference type="PaxDb" id="667014-Thein_0733"/>
<gene>
    <name evidence="4" type="ordered locus">Thein_0733</name>
</gene>
<dbReference type="Gene3D" id="3.40.50.300">
    <property type="entry name" value="P-loop containing nucleotide triphosphate hydrolases"/>
    <property type="match status" value="1"/>
</dbReference>
<dbReference type="InterPro" id="IPR000863">
    <property type="entry name" value="Sulfotransferase_dom"/>
</dbReference>
<dbReference type="EMBL" id="CP002683">
    <property type="protein sequence ID" value="AEH44613.1"/>
    <property type="molecule type" value="Genomic_DNA"/>
</dbReference>
<dbReference type="InterPro" id="IPR037359">
    <property type="entry name" value="NST/OST"/>
</dbReference>
<dbReference type="STRING" id="667014.Thein_0733"/>
<dbReference type="PANTHER" id="PTHR10605">
    <property type="entry name" value="HEPARAN SULFATE SULFOTRANSFERASE"/>
    <property type="match status" value="1"/>
</dbReference>
<accession>F8AC58</accession>
<evidence type="ECO:0000313" key="4">
    <source>
        <dbReference type="EMBL" id="AEH44613.1"/>
    </source>
</evidence>
<dbReference type="Pfam" id="PF00685">
    <property type="entry name" value="Sulfotransfer_1"/>
    <property type="match status" value="1"/>
</dbReference>
<proteinExistence type="predicted"/>
<keyword evidence="2" id="KW-0325">Glycoprotein</keyword>
<dbReference type="AlphaFoldDB" id="F8AC58"/>